<evidence type="ECO:0000313" key="2">
    <source>
        <dbReference type="Proteomes" id="UP001732700"/>
    </source>
</evidence>
<organism evidence="1 2">
    <name type="scientific">Avena sativa</name>
    <name type="common">Oat</name>
    <dbReference type="NCBI Taxonomy" id="4498"/>
    <lineage>
        <taxon>Eukaryota</taxon>
        <taxon>Viridiplantae</taxon>
        <taxon>Streptophyta</taxon>
        <taxon>Embryophyta</taxon>
        <taxon>Tracheophyta</taxon>
        <taxon>Spermatophyta</taxon>
        <taxon>Magnoliopsida</taxon>
        <taxon>Liliopsida</taxon>
        <taxon>Poales</taxon>
        <taxon>Poaceae</taxon>
        <taxon>BOP clade</taxon>
        <taxon>Pooideae</taxon>
        <taxon>Poodae</taxon>
        <taxon>Poeae</taxon>
        <taxon>Poeae Chloroplast Group 1 (Aveneae type)</taxon>
        <taxon>Aveninae</taxon>
        <taxon>Avena</taxon>
    </lineage>
</organism>
<protein>
    <submittedName>
        <fullName evidence="1">Uncharacterized protein</fullName>
    </submittedName>
</protein>
<proteinExistence type="predicted"/>
<dbReference type="EnsemblPlants" id="AVESA.00010b.r2.2CG0325450.1">
    <property type="protein sequence ID" value="AVESA.00010b.r2.2CG0325450.1.CDS"/>
    <property type="gene ID" value="AVESA.00010b.r2.2CG0325450"/>
</dbReference>
<accession>A0ACD5UXJ9</accession>
<dbReference type="Proteomes" id="UP001732700">
    <property type="component" value="Chromosome 2C"/>
</dbReference>
<name>A0ACD5UXJ9_AVESA</name>
<reference evidence="1" key="1">
    <citation type="submission" date="2021-05" db="EMBL/GenBank/DDBJ databases">
        <authorList>
            <person name="Scholz U."/>
            <person name="Mascher M."/>
            <person name="Fiebig A."/>
        </authorList>
    </citation>
    <scope>NUCLEOTIDE SEQUENCE [LARGE SCALE GENOMIC DNA]</scope>
</reference>
<keyword evidence="2" id="KW-1185">Reference proteome</keyword>
<sequence>MRLESVFAILRLVLSLHHRRRVAAAVTGTQTGFAHTDQRKKIPALFPVQPDRRAAEAMASAAGEDTVRASHILIKHEGSRRKASWKDPEGRVISATTRADAAARLGELRDQILSGRGSFADLAAQHSDCSSARRGGDLGTFGRRQMQKPFEDATYALKVGEISDIIDTESGVHIILRTA</sequence>
<evidence type="ECO:0000313" key="1">
    <source>
        <dbReference type="EnsemblPlants" id="AVESA.00010b.r2.2CG0325450.1.CDS"/>
    </source>
</evidence>
<reference evidence="1" key="2">
    <citation type="submission" date="2025-09" db="UniProtKB">
        <authorList>
            <consortium name="EnsemblPlants"/>
        </authorList>
    </citation>
    <scope>IDENTIFICATION</scope>
</reference>